<dbReference type="Pfam" id="PF01063">
    <property type="entry name" value="Aminotran_4"/>
    <property type="match status" value="1"/>
</dbReference>
<dbReference type="SUPFAM" id="SSF56752">
    <property type="entry name" value="D-aminoacid aminotransferase-like PLP-dependent enzymes"/>
    <property type="match status" value="1"/>
</dbReference>
<evidence type="ECO:0000256" key="9">
    <source>
        <dbReference type="ARBA" id="ARBA00048212"/>
    </source>
</evidence>
<dbReference type="InterPro" id="IPR050571">
    <property type="entry name" value="Class-IV_PLP-Dep_Aminotrnsfr"/>
</dbReference>
<accession>A0ABY6DE53</accession>
<dbReference type="GO" id="GO:0008483">
    <property type="term" value="F:transaminase activity"/>
    <property type="evidence" value="ECO:0007669"/>
    <property type="project" value="UniProtKB-KW"/>
</dbReference>
<comment type="catalytic activity">
    <reaction evidence="9">
        <text>L-valine + 2-oxoglutarate = 3-methyl-2-oxobutanoate + L-glutamate</text>
        <dbReference type="Rhea" id="RHEA:24813"/>
        <dbReference type="ChEBI" id="CHEBI:11851"/>
        <dbReference type="ChEBI" id="CHEBI:16810"/>
        <dbReference type="ChEBI" id="CHEBI:29985"/>
        <dbReference type="ChEBI" id="CHEBI:57762"/>
        <dbReference type="EC" id="2.6.1.42"/>
    </reaction>
</comment>
<evidence type="ECO:0000256" key="11">
    <source>
        <dbReference type="ARBA" id="ARBA00049229"/>
    </source>
</evidence>
<dbReference type="InterPro" id="IPR001544">
    <property type="entry name" value="Aminotrans_IV"/>
</dbReference>
<comment type="pathway">
    <text evidence="2">Amino-acid biosynthesis; L-isoleucine biosynthesis; L-isoleucine from 2-oxobutanoate: step 4/4.</text>
</comment>
<evidence type="ECO:0000256" key="8">
    <source>
        <dbReference type="ARBA" id="ARBA00023304"/>
    </source>
</evidence>
<dbReference type="EMBL" id="CP106738">
    <property type="protein sequence ID" value="UXX84334.1"/>
    <property type="molecule type" value="Genomic_DNA"/>
</dbReference>
<comment type="pathway">
    <text evidence="4">Amino-acid biosynthesis; L-leucine biosynthesis; L-leucine from 3-methyl-2-oxobutanoate: step 4/4.</text>
</comment>
<dbReference type="RefSeq" id="WP_263048648.1">
    <property type="nucleotide sequence ID" value="NZ_CP106738.1"/>
</dbReference>
<evidence type="ECO:0000256" key="6">
    <source>
        <dbReference type="ARBA" id="ARBA00013053"/>
    </source>
</evidence>
<comment type="pathway">
    <text evidence="3">Amino-acid biosynthesis; L-valine biosynthesis; L-valine from pyruvate: step 4/4.</text>
</comment>
<comment type="similarity">
    <text evidence="5">Belongs to the class-IV pyridoxal-phosphate-dependent aminotransferase family.</text>
</comment>
<gene>
    <name evidence="12" type="ORF">N7U68_06725</name>
</gene>
<keyword evidence="8" id="KW-0100">Branched-chain amino acid biosynthesis</keyword>
<evidence type="ECO:0000256" key="4">
    <source>
        <dbReference type="ARBA" id="ARBA00005072"/>
    </source>
</evidence>
<keyword evidence="13" id="KW-1185">Reference proteome</keyword>
<organism evidence="12 13">
    <name type="scientific">Roseovarius pelagicus</name>
    <dbReference type="NCBI Taxonomy" id="2980108"/>
    <lineage>
        <taxon>Bacteria</taxon>
        <taxon>Pseudomonadati</taxon>
        <taxon>Pseudomonadota</taxon>
        <taxon>Alphaproteobacteria</taxon>
        <taxon>Rhodobacterales</taxon>
        <taxon>Roseobacteraceae</taxon>
        <taxon>Roseovarius</taxon>
    </lineage>
</organism>
<dbReference type="Gene3D" id="3.20.10.10">
    <property type="entry name" value="D-amino Acid Aminotransferase, subunit A, domain 2"/>
    <property type="match status" value="1"/>
</dbReference>
<sequence length="301" mass="32769">MTDFSNGAAWIKGRIVPIAEATIGVTDWAVTHSDVTYDVVPVWDGAFFRLVDYLDRFEASIAACHMNIGMDRTEITRALTDMVAQSGLRRAYVAMVAARGTPMIPGSRDPRECANHFYGWCVPYVHVIKPDVADAGARIWLSDTVRRIPHNSVNPLAKNYHWGDFTQGLFEAKEAGFDTVLLPDDAGNVTEGPGFNVFAVKGRSVVTPQDGVLHGITRKNAMEMCAANGMDVESRALPIAELMEADEVFLSTSGGGIIPVAQIGERRFSNGAAGPVATALRAQYFERLADPAYRTEIDYPG</sequence>
<evidence type="ECO:0000256" key="1">
    <source>
        <dbReference type="ARBA" id="ARBA00003109"/>
    </source>
</evidence>
<dbReference type="InterPro" id="IPR043131">
    <property type="entry name" value="BCAT-like_N"/>
</dbReference>
<dbReference type="Gene3D" id="3.30.470.10">
    <property type="match status" value="1"/>
</dbReference>
<dbReference type="PANTHER" id="PTHR42743">
    <property type="entry name" value="AMINO-ACID AMINOTRANSFERASE"/>
    <property type="match status" value="1"/>
</dbReference>
<comment type="catalytic activity">
    <reaction evidence="11">
        <text>L-leucine + 2-oxoglutarate = 4-methyl-2-oxopentanoate + L-glutamate</text>
        <dbReference type="Rhea" id="RHEA:18321"/>
        <dbReference type="ChEBI" id="CHEBI:16810"/>
        <dbReference type="ChEBI" id="CHEBI:17865"/>
        <dbReference type="ChEBI" id="CHEBI:29985"/>
        <dbReference type="ChEBI" id="CHEBI:57427"/>
        <dbReference type="EC" id="2.6.1.42"/>
    </reaction>
</comment>
<dbReference type="InterPro" id="IPR043132">
    <property type="entry name" value="BCAT-like_C"/>
</dbReference>
<evidence type="ECO:0000256" key="10">
    <source>
        <dbReference type="ARBA" id="ARBA00048798"/>
    </source>
</evidence>
<evidence type="ECO:0000313" key="12">
    <source>
        <dbReference type="EMBL" id="UXX84334.1"/>
    </source>
</evidence>
<comment type="catalytic activity">
    <reaction evidence="10">
        <text>L-isoleucine + 2-oxoglutarate = (S)-3-methyl-2-oxopentanoate + L-glutamate</text>
        <dbReference type="Rhea" id="RHEA:24801"/>
        <dbReference type="ChEBI" id="CHEBI:16810"/>
        <dbReference type="ChEBI" id="CHEBI:29985"/>
        <dbReference type="ChEBI" id="CHEBI:35146"/>
        <dbReference type="ChEBI" id="CHEBI:58045"/>
        <dbReference type="EC" id="2.6.1.42"/>
    </reaction>
</comment>
<reference evidence="12" key="1">
    <citation type="submission" date="2022-10" db="EMBL/GenBank/DDBJ databases">
        <title>Roseovarius pelagicus sp. nov., isolated from Arctic seawater.</title>
        <authorList>
            <person name="Hong Y.W."/>
            <person name="Hwang C.Y."/>
        </authorList>
    </citation>
    <scope>NUCLEOTIDE SEQUENCE</scope>
    <source>
        <strain evidence="12">HL-MP18</strain>
    </source>
</reference>
<dbReference type="PANTHER" id="PTHR42743:SF11">
    <property type="entry name" value="AMINODEOXYCHORISMATE LYASE"/>
    <property type="match status" value="1"/>
</dbReference>
<evidence type="ECO:0000313" key="13">
    <source>
        <dbReference type="Proteomes" id="UP001064087"/>
    </source>
</evidence>
<keyword evidence="8" id="KW-0028">Amino-acid biosynthesis</keyword>
<dbReference type="Proteomes" id="UP001064087">
    <property type="component" value="Chromosome"/>
</dbReference>
<name>A0ABY6DE53_9RHOB</name>
<proteinExistence type="inferred from homology"/>
<protein>
    <recommendedName>
        <fullName evidence="7">Probable branched-chain-amino-acid aminotransferase</fullName>
        <ecNumber evidence="6">2.6.1.42</ecNumber>
    </recommendedName>
</protein>
<comment type="function">
    <text evidence="1">Acts on leucine, isoleucine and valine.</text>
</comment>
<evidence type="ECO:0000256" key="7">
    <source>
        <dbReference type="ARBA" id="ARBA00014472"/>
    </source>
</evidence>
<keyword evidence="12" id="KW-0808">Transferase</keyword>
<evidence type="ECO:0000256" key="2">
    <source>
        <dbReference type="ARBA" id="ARBA00004824"/>
    </source>
</evidence>
<evidence type="ECO:0000256" key="5">
    <source>
        <dbReference type="ARBA" id="ARBA00009320"/>
    </source>
</evidence>
<dbReference type="EC" id="2.6.1.42" evidence="6"/>
<keyword evidence="12" id="KW-0032">Aminotransferase</keyword>
<evidence type="ECO:0000256" key="3">
    <source>
        <dbReference type="ARBA" id="ARBA00004931"/>
    </source>
</evidence>
<dbReference type="InterPro" id="IPR036038">
    <property type="entry name" value="Aminotransferase-like"/>
</dbReference>